<reference evidence="2 4" key="1">
    <citation type="journal article" date="2017" name="Mol. Biol. Evol.">
        <title>The 4-celled Tetrabaena socialis nuclear genome reveals the essential components for genetic control of cell number at the origin of multicellularity in the volvocine lineage.</title>
        <authorList>
            <person name="Featherston J."/>
            <person name="Arakaki Y."/>
            <person name="Hanschen E.R."/>
            <person name="Ferris P.J."/>
            <person name="Michod R.E."/>
            <person name="Olson B.J.S.C."/>
            <person name="Nozaki H."/>
            <person name="Durand P.M."/>
        </authorList>
    </citation>
    <scope>NUCLEOTIDE SEQUENCE [LARGE SCALE GENOMIC DNA]</scope>
    <source>
        <strain evidence="2 4">NIES-571</strain>
    </source>
</reference>
<keyword evidence="4" id="KW-1185">Reference proteome</keyword>
<organism evidence="2 4">
    <name type="scientific">Tetrabaena socialis</name>
    <dbReference type="NCBI Taxonomy" id="47790"/>
    <lineage>
        <taxon>Eukaryota</taxon>
        <taxon>Viridiplantae</taxon>
        <taxon>Chlorophyta</taxon>
        <taxon>core chlorophytes</taxon>
        <taxon>Chlorophyceae</taxon>
        <taxon>CS clade</taxon>
        <taxon>Chlamydomonadales</taxon>
        <taxon>Tetrabaenaceae</taxon>
        <taxon>Tetrabaena</taxon>
    </lineage>
</organism>
<accession>A0A2J7ZKV6</accession>
<evidence type="ECO:0000313" key="2">
    <source>
        <dbReference type="EMBL" id="PNH00905.1"/>
    </source>
</evidence>
<evidence type="ECO:0000256" key="1">
    <source>
        <dbReference type="SAM" id="MobiDB-lite"/>
    </source>
</evidence>
<evidence type="ECO:0000313" key="3">
    <source>
        <dbReference type="EMBL" id="PNH00906.1"/>
    </source>
</evidence>
<dbReference type="EMBL" id="PGGS01001101">
    <property type="protein sequence ID" value="PNH00905.1"/>
    <property type="molecule type" value="Genomic_DNA"/>
</dbReference>
<name>A0A2J7ZKV6_9CHLO</name>
<feature type="region of interest" description="Disordered" evidence="1">
    <location>
        <begin position="89"/>
        <end position="118"/>
    </location>
</feature>
<gene>
    <name evidence="2" type="ORF">TSOC_013240</name>
    <name evidence="3" type="ORF">TSOC_013241</name>
</gene>
<comment type="caution">
    <text evidence="2">The sequence shown here is derived from an EMBL/GenBank/DDBJ whole genome shotgun (WGS) entry which is preliminary data.</text>
</comment>
<proteinExistence type="predicted"/>
<dbReference type="EMBL" id="PGGS01001101">
    <property type="protein sequence ID" value="PNH00906.1"/>
    <property type="molecule type" value="Genomic_DNA"/>
</dbReference>
<evidence type="ECO:0000313" key="4">
    <source>
        <dbReference type="Proteomes" id="UP000236333"/>
    </source>
</evidence>
<dbReference type="Proteomes" id="UP000236333">
    <property type="component" value="Unassembled WGS sequence"/>
</dbReference>
<sequence length="118" mass="13784">MVGARREQYGLCHLPTYCSFKLGHEDDYWGEQYEAAASSQRRLQAQCDLRGLSAADRHIVMGGNRSDHDVADDYVQWLRTNRRQEIEQSIREQRSANQQRADEQRDARVQLRDAQAFQ</sequence>
<dbReference type="AlphaFoldDB" id="A0A2J7ZKV6"/>
<protein>
    <submittedName>
        <fullName evidence="2">Uncharacterized protein</fullName>
    </submittedName>
</protein>
<feature type="compositionally biased region" description="Basic and acidic residues" evidence="1">
    <location>
        <begin position="89"/>
        <end position="111"/>
    </location>
</feature>